<dbReference type="InterPro" id="IPR006680">
    <property type="entry name" value="Amidohydro-rel"/>
</dbReference>
<dbReference type="SUPFAM" id="SSF51338">
    <property type="entry name" value="Composite domain of metallo-dependent hydrolases"/>
    <property type="match status" value="1"/>
</dbReference>
<dbReference type="InterPro" id="IPR026912">
    <property type="entry name" value="Adenine_deam_C"/>
</dbReference>
<evidence type="ECO:0000256" key="1">
    <source>
        <dbReference type="ARBA" id="ARBA00006773"/>
    </source>
</evidence>
<comment type="cofactor">
    <cofactor evidence="6">
        <name>Mn(2+)</name>
        <dbReference type="ChEBI" id="CHEBI:29035"/>
    </cofactor>
</comment>
<dbReference type="InterPro" id="IPR006679">
    <property type="entry name" value="Adenine_deam"/>
</dbReference>
<dbReference type="EMBL" id="LYOS01000002">
    <property type="protein sequence ID" value="OFV68068.1"/>
    <property type="molecule type" value="Genomic_DNA"/>
</dbReference>
<evidence type="ECO:0000256" key="2">
    <source>
        <dbReference type="ARBA" id="ARBA00012782"/>
    </source>
</evidence>
<dbReference type="Gene3D" id="2.30.40.10">
    <property type="entry name" value="Urease, subunit C, domain 1"/>
    <property type="match status" value="1"/>
</dbReference>
<dbReference type="SUPFAM" id="SSF51556">
    <property type="entry name" value="Metallo-dependent hydrolases"/>
    <property type="match status" value="1"/>
</dbReference>
<evidence type="ECO:0000256" key="4">
    <source>
        <dbReference type="ARBA" id="ARBA00023211"/>
    </source>
</evidence>
<organism evidence="9 10">
    <name type="scientific">Candidatus Syntropharchaeum caldarium</name>
    <dbReference type="NCBI Taxonomy" id="1838285"/>
    <lineage>
        <taxon>Archaea</taxon>
        <taxon>Methanobacteriati</taxon>
        <taxon>Methanobacteriota</taxon>
        <taxon>Stenosarchaea group</taxon>
        <taxon>Methanomicrobia</taxon>
        <taxon>Methanosarcinales</taxon>
        <taxon>ANME-2 cluster</taxon>
        <taxon>Candidatus Syntropharchaeum</taxon>
    </lineage>
</organism>
<feature type="domain" description="Adenine deaminase C-terminal" evidence="8">
    <location>
        <begin position="397"/>
        <end position="561"/>
    </location>
</feature>
<keyword evidence="10" id="KW-1185">Reference proteome</keyword>
<dbReference type="AlphaFoldDB" id="A0A1F2P9W8"/>
<dbReference type="Proteomes" id="UP000186940">
    <property type="component" value="Unassembled WGS sequence"/>
</dbReference>
<accession>A0A1F2P9W8</accession>
<sequence>MDSIEELRSIIAASLGEVEVDTLLAGGMVADVFAGKIEKRDVAVHNGRIVGFGNYSAKEVIDLEGNLIVPGFIDGHVHIESSMVTPPEYARAVLGLGTTSIVCDPHEIANVMGKEGIRYILDTSRNIFLNVYVMLPSCVPATAMESSGAVLRATDLLEFRGEERVRGLAELMNYPGLIAGDEEVLEKVSAFSDMIIDGHAPLLSGKELSAYSIFAHSDHECTTEEEAREKLAKGMRIMIREGTGAKNFDELIKIVTPANSRRFFFVSDDRNPLDLLGEGHIKQMVTRAINAGLDPVIAIQMATLNTAEYFNLKDIGAIAPGFIADMVVLDVLDDCSHLMTLKDGVVVAKDGKVVVDIPVFRNDRGKATINIKMDGLSEKLKISGSGTARVIKVLEDQIVTEEIREEVDPESGLPIGDDILKIAVCERHTGSGNVGLGFIKGFGIKSGAIASSVAHDSHNIVVVGSDDSDMIAAIREIERVGGGQTVVKDGSVLATLALPIAGLISDKPLEEVRIRLLELREAAKELGCGLKDPFMTLSFMALPVIPSLKVTDKGLFDVLNFEFVELFV</sequence>
<comment type="similarity">
    <text evidence="1 6">Belongs to the metallo-dependent hydrolases superfamily. Adenine deaminase family.</text>
</comment>
<evidence type="ECO:0000259" key="7">
    <source>
        <dbReference type="Pfam" id="PF01979"/>
    </source>
</evidence>
<evidence type="ECO:0000256" key="3">
    <source>
        <dbReference type="ARBA" id="ARBA00022801"/>
    </source>
</evidence>
<dbReference type="InterPro" id="IPR011059">
    <property type="entry name" value="Metal-dep_hydrolase_composite"/>
</dbReference>
<dbReference type="NCBIfam" id="TIGR01178">
    <property type="entry name" value="ade"/>
    <property type="match status" value="1"/>
</dbReference>
<dbReference type="Gene3D" id="3.20.20.140">
    <property type="entry name" value="Metal-dependent hydrolases"/>
    <property type="match status" value="1"/>
</dbReference>
<dbReference type="CDD" id="cd01295">
    <property type="entry name" value="AdeC"/>
    <property type="match status" value="1"/>
</dbReference>
<evidence type="ECO:0000256" key="5">
    <source>
        <dbReference type="ARBA" id="ARBA00047720"/>
    </source>
</evidence>
<dbReference type="GO" id="GO:0006146">
    <property type="term" value="P:adenine catabolic process"/>
    <property type="evidence" value="ECO:0007669"/>
    <property type="project" value="InterPro"/>
</dbReference>
<evidence type="ECO:0000313" key="9">
    <source>
        <dbReference type="EMBL" id="OFV68068.1"/>
    </source>
</evidence>
<dbReference type="Pfam" id="PF01979">
    <property type="entry name" value="Amidohydro_1"/>
    <property type="match status" value="1"/>
</dbReference>
<dbReference type="InterPro" id="IPR032466">
    <property type="entry name" value="Metal_Hydrolase"/>
</dbReference>
<dbReference type="GO" id="GO:0000034">
    <property type="term" value="F:adenine deaminase activity"/>
    <property type="evidence" value="ECO:0007669"/>
    <property type="project" value="UniProtKB-UniRule"/>
</dbReference>
<keyword evidence="3 6" id="KW-0378">Hydrolase</keyword>
<protein>
    <recommendedName>
        <fullName evidence="2 6">Adenine deaminase</fullName>
        <shortName evidence="6">Adenase</shortName>
        <shortName evidence="6">Adenine aminase</shortName>
        <ecNumber evidence="2 6">3.5.4.2</ecNumber>
    </recommendedName>
</protein>
<proteinExistence type="inferred from homology"/>
<evidence type="ECO:0000313" key="10">
    <source>
        <dbReference type="Proteomes" id="UP000186940"/>
    </source>
</evidence>
<evidence type="ECO:0000256" key="6">
    <source>
        <dbReference type="HAMAP-Rule" id="MF_01518"/>
    </source>
</evidence>
<name>A0A1F2P9W8_9EURY</name>
<dbReference type="STRING" id="1838285.SCAL_000708"/>
<evidence type="ECO:0000259" key="8">
    <source>
        <dbReference type="Pfam" id="PF13382"/>
    </source>
</evidence>
<gene>
    <name evidence="6" type="primary">ade</name>
    <name evidence="9" type="ORF">SCAL_000708</name>
</gene>
<feature type="domain" description="Amidohydrolase-related" evidence="7">
    <location>
        <begin position="68"/>
        <end position="346"/>
    </location>
</feature>
<dbReference type="HAMAP" id="MF_01518">
    <property type="entry name" value="Adenine_deamin"/>
    <property type="match status" value="1"/>
</dbReference>
<keyword evidence="4 6" id="KW-0464">Manganese</keyword>
<dbReference type="Pfam" id="PF13382">
    <property type="entry name" value="Adenine_deam_C"/>
    <property type="match status" value="1"/>
</dbReference>
<dbReference type="EC" id="3.5.4.2" evidence="2 6"/>
<dbReference type="PATRIC" id="fig|1838285.3.peg.717"/>
<dbReference type="PANTHER" id="PTHR11113:SF2">
    <property type="entry name" value="ADENINE DEAMINASE"/>
    <property type="match status" value="1"/>
</dbReference>
<dbReference type="PANTHER" id="PTHR11113">
    <property type="entry name" value="N-ACETYLGLUCOSAMINE-6-PHOSPHATE DEACETYLASE"/>
    <property type="match status" value="1"/>
</dbReference>
<reference evidence="9" key="1">
    <citation type="submission" date="2016-05" db="EMBL/GenBank/DDBJ databases">
        <title>Microbial consortia oxidize butane by reversing methanogenesis.</title>
        <authorList>
            <person name="Laso-Perez R."/>
            <person name="Richter M."/>
            <person name="Wegener G."/>
            <person name="Musat F."/>
        </authorList>
    </citation>
    <scope>NUCLEOTIDE SEQUENCE [LARGE SCALE GENOMIC DNA]</scope>
    <source>
        <strain evidence="9">BOX2</strain>
    </source>
</reference>
<comment type="caution">
    <text evidence="9">The sequence shown here is derived from an EMBL/GenBank/DDBJ whole genome shotgun (WGS) entry which is preliminary data.</text>
</comment>
<comment type="catalytic activity">
    <reaction evidence="5 6">
        <text>adenine + H2O + H(+) = hypoxanthine + NH4(+)</text>
        <dbReference type="Rhea" id="RHEA:23688"/>
        <dbReference type="ChEBI" id="CHEBI:15377"/>
        <dbReference type="ChEBI" id="CHEBI:15378"/>
        <dbReference type="ChEBI" id="CHEBI:16708"/>
        <dbReference type="ChEBI" id="CHEBI:17368"/>
        <dbReference type="ChEBI" id="CHEBI:28938"/>
        <dbReference type="EC" id="3.5.4.2"/>
    </reaction>
</comment>